<evidence type="ECO:0000313" key="1">
    <source>
        <dbReference type="EMBL" id="KZN20428.1"/>
    </source>
</evidence>
<protein>
    <submittedName>
        <fullName evidence="1">Uncharacterized protein</fullName>
    </submittedName>
</protein>
<dbReference type="OrthoDB" id="6945106at2"/>
<gene>
    <name evidence="1" type="ORF">A1D17_02495</name>
</gene>
<sequence>MPFFIMEYRVKGYVLSDGFRLDPKWGKRTFTVSSEDLGTADIEAVKVMAASKEVTPEGYELFSVRDRDAVAIPNKPTV</sequence>
<dbReference type="Proteomes" id="UP000076489">
    <property type="component" value="Unassembled WGS sequence"/>
</dbReference>
<proteinExistence type="predicted"/>
<organism evidence="1 2">
    <name type="scientific">Pseudomonas fluorescens</name>
    <dbReference type="NCBI Taxonomy" id="294"/>
    <lineage>
        <taxon>Bacteria</taxon>
        <taxon>Pseudomonadati</taxon>
        <taxon>Pseudomonadota</taxon>
        <taxon>Gammaproteobacteria</taxon>
        <taxon>Pseudomonadales</taxon>
        <taxon>Pseudomonadaceae</taxon>
        <taxon>Pseudomonas</taxon>
    </lineage>
</organism>
<dbReference type="AlphaFoldDB" id="A0A161XF86"/>
<evidence type="ECO:0000313" key="2">
    <source>
        <dbReference type="Proteomes" id="UP000076489"/>
    </source>
</evidence>
<name>A0A161XF86_PSEFL</name>
<comment type="caution">
    <text evidence="1">The sequence shown here is derived from an EMBL/GenBank/DDBJ whole genome shotgun (WGS) entry which is preliminary data.</text>
</comment>
<accession>A0A161XF86</accession>
<reference evidence="1 2" key="2">
    <citation type="journal article" date="2018" name="Nature">
        <title>Mutant phenotypes for thousands of bacterial genes of unknown function.</title>
        <authorList>
            <person name="Price M.N."/>
            <person name="Wetmore K.M."/>
            <person name="Waters R.J."/>
            <person name="Callaghan M."/>
            <person name="Ray J."/>
            <person name="Liu H."/>
            <person name="Kuehl J.V."/>
            <person name="Melnyk R.A."/>
            <person name="Lamson J.S."/>
            <person name="Suh Y."/>
            <person name="Carlson H.K."/>
            <person name="Esquivel Z."/>
            <person name="Sadeeshkumar H."/>
            <person name="Chakraborty R."/>
            <person name="Zane G.M."/>
            <person name="Rubin B.E."/>
            <person name="Wall J.D."/>
            <person name="Visel A."/>
            <person name="Bristow J."/>
            <person name="Blow M.J."/>
            <person name="Arkin A.P."/>
            <person name="Deutschbauer A.M."/>
        </authorList>
    </citation>
    <scope>NUCLEOTIDE SEQUENCE [LARGE SCALE GENOMIC DNA]</scope>
    <source>
        <strain evidence="1 2">FW300-N1B4</strain>
    </source>
</reference>
<dbReference type="RefSeq" id="WP_063340472.1">
    <property type="nucleotide sequence ID" value="NZ_LUKJ01000002.1"/>
</dbReference>
<reference evidence="2" key="1">
    <citation type="submission" date="2016-03" db="EMBL/GenBank/DDBJ databases">
        <authorList>
            <person name="Ray J."/>
            <person name="Price M."/>
            <person name="Deutschbauer A."/>
        </authorList>
    </citation>
    <scope>NUCLEOTIDE SEQUENCE [LARGE SCALE GENOMIC DNA]</scope>
    <source>
        <strain evidence="2">FW300-N1B4</strain>
    </source>
</reference>
<dbReference type="EMBL" id="LUKJ01000002">
    <property type="protein sequence ID" value="KZN20428.1"/>
    <property type="molecule type" value="Genomic_DNA"/>
</dbReference>